<organism evidence="2 3">
    <name type="scientific">Candidatus Phycosocius spiralis</name>
    <dbReference type="NCBI Taxonomy" id="2815099"/>
    <lineage>
        <taxon>Bacteria</taxon>
        <taxon>Pseudomonadati</taxon>
        <taxon>Pseudomonadota</taxon>
        <taxon>Alphaproteobacteria</taxon>
        <taxon>Caulobacterales</taxon>
        <taxon>Caulobacterales incertae sedis</taxon>
        <taxon>Candidatus Phycosocius</taxon>
    </lineage>
</organism>
<sequence length="281" mass="29593">MARTPFMFNPKFLLHDLKEGFAAAQARAGHEGGLMALSAGGLLLAFIALALLAPFAIQAPGLVSYGLGVLIVILIVAATATGAFALWRLMIGAPMQAGDKANLTGFAPYNPNAVLAALSDAEDAGLSPSGRRQFFDALTGRVQGYSMAAFQVDHDVFLVIRLKETLKSSFIFAPKSVPWPYPLPKGGPLTPVPPPGGVNGLAWSNNRDFGLKWTKRLGPAMAMSEAGGEAPFLSLRQKALVLRWSAGDVGTASLIGRELIGAIARRDDCLPQPNLSTDALI</sequence>
<evidence type="ECO:0008006" key="4">
    <source>
        <dbReference type="Google" id="ProtNLM"/>
    </source>
</evidence>
<gene>
    <name evidence="2" type="ORF">PsB1_1779</name>
</gene>
<keyword evidence="3" id="KW-1185">Reference proteome</keyword>
<keyword evidence="1" id="KW-0472">Membrane</keyword>
<evidence type="ECO:0000313" key="2">
    <source>
        <dbReference type="EMBL" id="GIU67625.1"/>
    </source>
</evidence>
<proteinExistence type="predicted"/>
<evidence type="ECO:0000256" key="1">
    <source>
        <dbReference type="SAM" id="Phobius"/>
    </source>
</evidence>
<reference evidence="2" key="2">
    <citation type="journal article" date="2023" name="ISME Commun">
        <title>Characterization of a bloom-associated alphaproteobacterial lineage, 'Candidatus Phycosocius': insights into freshwater algal-bacterial interactions.</title>
        <authorList>
            <person name="Tanabe Y."/>
            <person name="Yamaguchi H."/>
            <person name="Yoshida M."/>
            <person name="Kai A."/>
            <person name="Okazaki Y."/>
        </authorList>
    </citation>
    <scope>NUCLEOTIDE SEQUENCE</scope>
    <source>
        <strain evidence="2">BOTRYCO-1</strain>
    </source>
</reference>
<evidence type="ECO:0000313" key="3">
    <source>
        <dbReference type="Proteomes" id="UP001161064"/>
    </source>
</evidence>
<comment type="caution">
    <text evidence="2">The sequence shown here is derived from an EMBL/GenBank/DDBJ whole genome shotgun (WGS) entry which is preliminary data.</text>
</comment>
<dbReference type="Proteomes" id="UP001161064">
    <property type="component" value="Unassembled WGS sequence"/>
</dbReference>
<reference evidence="2" key="1">
    <citation type="submission" date="2021-05" db="EMBL/GenBank/DDBJ databases">
        <authorList>
            <person name="Tanabe Y."/>
        </authorList>
    </citation>
    <scope>NUCLEOTIDE SEQUENCE</scope>
    <source>
        <strain evidence="2">BOTRYCO-1</strain>
    </source>
</reference>
<keyword evidence="1" id="KW-1133">Transmembrane helix</keyword>
<feature type="transmembrane region" description="Helical" evidence="1">
    <location>
        <begin position="63"/>
        <end position="87"/>
    </location>
</feature>
<feature type="transmembrane region" description="Helical" evidence="1">
    <location>
        <begin position="34"/>
        <end position="57"/>
    </location>
</feature>
<name>A0ABQ4PXI3_9PROT</name>
<accession>A0ABQ4PXI3</accession>
<dbReference type="EMBL" id="BPFZ01000011">
    <property type="protein sequence ID" value="GIU67625.1"/>
    <property type="molecule type" value="Genomic_DNA"/>
</dbReference>
<keyword evidence="1" id="KW-0812">Transmembrane</keyword>
<protein>
    <recommendedName>
        <fullName evidence="4">DUF3137 domain-containing protein</fullName>
    </recommendedName>
</protein>